<evidence type="ECO:0000256" key="1">
    <source>
        <dbReference type="SAM" id="Phobius"/>
    </source>
</evidence>
<reference evidence="2" key="1">
    <citation type="journal article" date="2020" name="G3 (Bethesda)">
        <title>High-Quality Assemblies for Three Invasive Social Wasps from the &lt;i&gt;Vespula&lt;/i&gt; Genus.</title>
        <authorList>
            <person name="Harrop T.W.R."/>
            <person name="Guhlin J."/>
            <person name="McLaughlin G.M."/>
            <person name="Permina E."/>
            <person name="Stockwell P."/>
            <person name="Gilligan J."/>
            <person name="Le Lec M.F."/>
            <person name="Gruber M.A.M."/>
            <person name="Quinn O."/>
            <person name="Lovegrove M."/>
            <person name="Duncan E.J."/>
            <person name="Remnant E.J."/>
            <person name="Van Eeckhoven J."/>
            <person name="Graham B."/>
            <person name="Knapp R.A."/>
            <person name="Langford K.W."/>
            <person name="Kronenberg Z."/>
            <person name="Press M.O."/>
            <person name="Eacker S.M."/>
            <person name="Wilson-Rankin E.E."/>
            <person name="Purcell J."/>
            <person name="Lester P.J."/>
            <person name="Dearden P.K."/>
        </authorList>
    </citation>
    <scope>NUCLEOTIDE SEQUENCE</scope>
    <source>
        <strain evidence="2">Linc-1</strain>
    </source>
</reference>
<protein>
    <submittedName>
        <fullName evidence="2">Uncharacterized protein</fullName>
    </submittedName>
</protein>
<keyword evidence="1" id="KW-0472">Membrane</keyword>
<keyword evidence="1" id="KW-1133">Transmembrane helix</keyword>
<keyword evidence="1" id="KW-0812">Transmembrane</keyword>
<name>A0A834KDC8_VESGE</name>
<dbReference type="Proteomes" id="UP000617340">
    <property type="component" value="Unassembled WGS sequence"/>
</dbReference>
<accession>A0A834KDC8</accession>
<dbReference type="AlphaFoldDB" id="A0A834KDC8"/>
<feature type="transmembrane region" description="Helical" evidence="1">
    <location>
        <begin position="32"/>
        <end position="50"/>
    </location>
</feature>
<comment type="caution">
    <text evidence="2">The sequence shown here is derived from an EMBL/GenBank/DDBJ whole genome shotgun (WGS) entry which is preliminary data.</text>
</comment>
<proteinExistence type="predicted"/>
<sequence length="138" mass="15105">MKNNVITRIKETSNDVALTKGETIRYLTVPGVVPGTIMLVGSLLTTGILIRRACSFVHSSTCGLKLLAEGARNNREKEAERESDIVIPLYLNYLIRDSANAVPTTKNYTPEISTLGIFARVSSTVVQWKSLALEEPPS</sequence>
<organism evidence="2 3">
    <name type="scientific">Vespula germanica</name>
    <name type="common">German yellow jacket</name>
    <name type="synonym">Paravespula germanica</name>
    <dbReference type="NCBI Taxonomy" id="30212"/>
    <lineage>
        <taxon>Eukaryota</taxon>
        <taxon>Metazoa</taxon>
        <taxon>Ecdysozoa</taxon>
        <taxon>Arthropoda</taxon>
        <taxon>Hexapoda</taxon>
        <taxon>Insecta</taxon>
        <taxon>Pterygota</taxon>
        <taxon>Neoptera</taxon>
        <taxon>Endopterygota</taxon>
        <taxon>Hymenoptera</taxon>
        <taxon>Apocrita</taxon>
        <taxon>Aculeata</taxon>
        <taxon>Vespoidea</taxon>
        <taxon>Vespidae</taxon>
        <taxon>Vespinae</taxon>
        <taxon>Vespula</taxon>
    </lineage>
</organism>
<evidence type="ECO:0000313" key="2">
    <source>
        <dbReference type="EMBL" id="KAF7405894.1"/>
    </source>
</evidence>
<keyword evidence="3" id="KW-1185">Reference proteome</keyword>
<evidence type="ECO:0000313" key="3">
    <source>
        <dbReference type="Proteomes" id="UP000617340"/>
    </source>
</evidence>
<dbReference type="EMBL" id="JACSDZ010000004">
    <property type="protein sequence ID" value="KAF7405894.1"/>
    <property type="molecule type" value="Genomic_DNA"/>
</dbReference>
<gene>
    <name evidence="2" type="ORF">HZH68_005263</name>
</gene>